<evidence type="ECO:0000256" key="3">
    <source>
        <dbReference type="ARBA" id="ARBA00022723"/>
    </source>
</evidence>
<dbReference type="Gene3D" id="3.40.140.10">
    <property type="entry name" value="Cytidine Deaminase, domain 2"/>
    <property type="match status" value="1"/>
</dbReference>
<dbReference type="InterPro" id="IPR001405">
    <property type="entry name" value="UPF0758"/>
</dbReference>
<dbReference type="PANTHER" id="PTHR30471">
    <property type="entry name" value="DNA REPAIR PROTEIN RADC"/>
    <property type="match status" value="1"/>
</dbReference>
<evidence type="ECO:0000259" key="7">
    <source>
        <dbReference type="PROSITE" id="PS50249"/>
    </source>
</evidence>
<dbReference type="Pfam" id="PF04002">
    <property type="entry name" value="RadC"/>
    <property type="match status" value="1"/>
</dbReference>
<sequence>MKEFGSLKRVMESTVGALVSVEEVTPQMAQFLYLISQAQRAVYDPRRSRKPLVLKTPRQWMDLFQKLYINDPLEIVRVAYLNRNYTLLRVVTICRGEPMAASPSNRLILESALENPDNTYAILAHNHPHCDPIPSEPDLDYTGKVKYVLRSAGVKLLDHVIVGDRNTVYSLRVAGDVSWQIEEETSPR</sequence>
<gene>
    <name evidence="8" type="ORF">IAD19_08595</name>
</gene>
<keyword evidence="3" id="KW-0479">Metal-binding</keyword>
<keyword evidence="5" id="KW-0862">Zinc</keyword>
<name>A0A9D1IRL6_9FIRM</name>
<accession>A0A9D1IRL6</accession>
<keyword evidence="6" id="KW-0482">Metalloprotease</keyword>
<protein>
    <submittedName>
        <fullName evidence="8">JAB domain-containing protein</fullName>
    </submittedName>
</protein>
<comment type="caution">
    <text evidence="8">The sequence shown here is derived from an EMBL/GenBank/DDBJ whole genome shotgun (WGS) entry which is preliminary data.</text>
</comment>
<dbReference type="GO" id="GO:0046872">
    <property type="term" value="F:metal ion binding"/>
    <property type="evidence" value="ECO:0007669"/>
    <property type="project" value="UniProtKB-KW"/>
</dbReference>
<reference evidence="8" key="2">
    <citation type="journal article" date="2021" name="PeerJ">
        <title>Extensive microbial diversity within the chicken gut microbiome revealed by metagenomics and culture.</title>
        <authorList>
            <person name="Gilroy R."/>
            <person name="Ravi A."/>
            <person name="Getino M."/>
            <person name="Pursley I."/>
            <person name="Horton D.L."/>
            <person name="Alikhan N.F."/>
            <person name="Baker D."/>
            <person name="Gharbi K."/>
            <person name="Hall N."/>
            <person name="Watson M."/>
            <person name="Adriaenssens E.M."/>
            <person name="Foster-Nyarko E."/>
            <person name="Jarju S."/>
            <person name="Secka A."/>
            <person name="Antonio M."/>
            <person name="Oren A."/>
            <person name="Chaudhuri R.R."/>
            <person name="La Ragione R."/>
            <person name="Hildebrand F."/>
            <person name="Pallen M.J."/>
        </authorList>
    </citation>
    <scope>NUCLEOTIDE SEQUENCE</scope>
    <source>
        <strain evidence="8">4509</strain>
    </source>
</reference>
<keyword evidence="4" id="KW-0378">Hydrolase</keyword>
<dbReference type="InterPro" id="IPR037518">
    <property type="entry name" value="MPN"/>
</dbReference>
<evidence type="ECO:0000313" key="8">
    <source>
        <dbReference type="EMBL" id="HIU42590.1"/>
    </source>
</evidence>
<feature type="domain" description="MPN" evidence="7">
    <location>
        <begin position="53"/>
        <end position="177"/>
    </location>
</feature>
<comment type="similarity">
    <text evidence="1">Belongs to the UPF0758 family.</text>
</comment>
<organism evidence="8 9">
    <name type="scientific">Candidatus Egerieicola faecale</name>
    <dbReference type="NCBI Taxonomy" id="2840774"/>
    <lineage>
        <taxon>Bacteria</taxon>
        <taxon>Bacillati</taxon>
        <taxon>Bacillota</taxon>
        <taxon>Clostridia</taxon>
        <taxon>Eubacteriales</taxon>
        <taxon>Oscillospiraceae</taxon>
        <taxon>Oscillospiraceae incertae sedis</taxon>
        <taxon>Candidatus Egerieicola</taxon>
    </lineage>
</organism>
<evidence type="ECO:0000256" key="2">
    <source>
        <dbReference type="ARBA" id="ARBA00022670"/>
    </source>
</evidence>
<dbReference type="Proteomes" id="UP000824082">
    <property type="component" value="Unassembled WGS sequence"/>
</dbReference>
<dbReference type="EMBL" id="DVMX01000163">
    <property type="protein sequence ID" value="HIU42590.1"/>
    <property type="molecule type" value="Genomic_DNA"/>
</dbReference>
<dbReference type="GO" id="GO:0006508">
    <property type="term" value="P:proteolysis"/>
    <property type="evidence" value="ECO:0007669"/>
    <property type="project" value="UniProtKB-KW"/>
</dbReference>
<evidence type="ECO:0000313" key="9">
    <source>
        <dbReference type="Proteomes" id="UP000824082"/>
    </source>
</evidence>
<evidence type="ECO:0000256" key="6">
    <source>
        <dbReference type="ARBA" id="ARBA00023049"/>
    </source>
</evidence>
<keyword evidence="2" id="KW-0645">Protease</keyword>
<dbReference type="InterPro" id="IPR025657">
    <property type="entry name" value="RadC_JAB"/>
</dbReference>
<dbReference type="GO" id="GO:0008237">
    <property type="term" value="F:metallopeptidase activity"/>
    <property type="evidence" value="ECO:0007669"/>
    <property type="project" value="UniProtKB-KW"/>
</dbReference>
<evidence type="ECO:0000256" key="5">
    <source>
        <dbReference type="ARBA" id="ARBA00022833"/>
    </source>
</evidence>
<dbReference type="SUPFAM" id="SSF102712">
    <property type="entry name" value="JAB1/MPN domain"/>
    <property type="match status" value="1"/>
</dbReference>
<dbReference type="PANTHER" id="PTHR30471:SF3">
    <property type="entry name" value="UPF0758 PROTEIN YEES-RELATED"/>
    <property type="match status" value="1"/>
</dbReference>
<dbReference type="AlphaFoldDB" id="A0A9D1IRL6"/>
<reference evidence="8" key="1">
    <citation type="submission" date="2020-10" db="EMBL/GenBank/DDBJ databases">
        <authorList>
            <person name="Gilroy R."/>
        </authorList>
    </citation>
    <scope>NUCLEOTIDE SEQUENCE</scope>
    <source>
        <strain evidence="8">4509</strain>
    </source>
</reference>
<evidence type="ECO:0000256" key="1">
    <source>
        <dbReference type="ARBA" id="ARBA00010243"/>
    </source>
</evidence>
<evidence type="ECO:0000256" key="4">
    <source>
        <dbReference type="ARBA" id="ARBA00022801"/>
    </source>
</evidence>
<dbReference type="PROSITE" id="PS50249">
    <property type="entry name" value="MPN"/>
    <property type="match status" value="1"/>
</dbReference>
<proteinExistence type="inferred from homology"/>